<sequence>MPVWLLDLLKTSPYAAVTIIIVRLIVKNWCRLLGGTVAVLHQDEKRRADALKVYRAEGDEPPGIEPAPGQPSRAGRRRRRRRRR</sequence>
<reference evidence="3" key="1">
    <citation type="journal article" date="2019" name="Int. J. Syst. Evol. Microbiol.">
        <title>The Global Catalogue of Microorganisms (GCM) 10K type strain sequencing project: providing services to taxonomists for standard genome sequencing and annotation.</title>
        <authorList>
            <consortium name="The Broad Institute Genomics Platform"/>
            <consortium name="The Broad Institute Genome Sequencing Center for Infectious Disease"/>
            <person name="Wu L."/>
            <person name="Ma J."/>
        </authorList>
    </citation>
    <scope>NUCLEOTIDE SEQUENCE [LARGE SCALE GENOMIC DNA]</scope>
    <source>
        <strain evidence="3">CGMCC 4.7152</strain>
    </source>
</reference>
<proteinExistence type="predicted"/>
<evidence type="ECO:0000313" key="3">
    <source>
        <dbReference type="Proteomes" id="UP001595912"/>
    </source>
</evidence>
<dbReference type="RefSeq" id="WP_380129321.1">
    <property type="nucleotide sequence ID" value="NZ_JBHSIU010000131.1"/>
</dbReference>
<feature type="compositionally biased region" description="Basic residues" evidence="1">
    <location>
        <begin position="74"/>
        <end position="84"/>
    </location>
</feature>
<evidence type="ECO:0000256" key="1">
    <source>
        <dbReference type="SAM" id="MobiDB-lite"/>
    </source>
</evidence>
<dbReference type="Proteomes" id="UP001595912">
    <property type="component" value="Unassembled WGS sequence"/>
</dbReference>
<gene>
    <name evidence="2" type="ORF">ACFPIJ_63820</name>
</gene>
<organism evidence="2 3">
    <name type="scientific">Dactylosporangium cerinum</name>
    <dbReference type="NCBI Taxonomy" id="1434730"/>
    <lineage>
        <taxon>Bacteria</taxon>
        <taxon>Bacillati</taxon>
        <taxon>Actinomycetota</taxon>
        <taxon>Actinomycetes</taxon>
        <taxon>Micromonosporales</taxon>
        <taxon>Micromonosporaceae</taxon>
        <taxon>Dactylosporangium</taxon>
    </lineage>
</organism>
<evidence type="ECO:0000313" key="2">
    <source>
        <dbReference type="EMBL" id="MFC5008633.1"/>
    </source>
</evidence>
<keyword evidence="3" id="KW-1185">Reference proteome</keyword>
<protein>
    <submittedName>
        <fullName evidence="2">Uncharacterized protein</fullName>
    </submittedName>
</protein>
<accession>A0ABV9WM07</accession>
<comment type="caution">
    <text evidence="2">The sequence shown here is derived from an EMBL/GenBank/DDBJ whole genome shotgun (WGS) entry which is preliminary data.</text>
</comment>
<feature type="region of interest" description="Disordered" evidence="1">
    <location>
        <begin position="58"/>
        <end position="84"/>
    </location>
</feature>
<dbReference type="EMBL" id="JBHSIU010000131">
    <property type="protein sequence ID" value="MFC5008633.1"/>
    <property type="molecule type" value="Genomic_DNA"/>
</dbReference>
<name>A0ABV9WM07_9ACTN</name>